<keyword evidence="1" id="KW-0723">Serine/threonine-protein kinase</keyword>
<dbReference type="Pfam" id="PF03618">
    <property type="entry name" value="Kinase-PPPase"/>
    <property type="match status" value="1"/>
</dbReference>
<dbReference type="InterPro" id="IPR005177">
    <property type="entry name" value="Kinase-pyrophosphorylase"/>
</dbReference>
<reference evidence="5" key="1">
    <citation type="journal article" date="2014" name="Int. J. Syst. Evol. Microbiol.">
        <title>Complete genome sequence of Corynebacterium casei LMG S-19264T (=DSM 44701T), isolated from a smear-ripened cheese.</title>
        <authorList>
            <consortium name="US DOE Joint Genome Institute (JGI-PGF)"/>
            <person name="Walter F."/>
            <person name="Albersmeier A."/>
            <person name="Kalinowski J."/>
            <person name="Ruckert C."/>
        </authorList>
    </citation>
    <scope>NUCLEOTIDE SEQUENCE</scope>
    <source>
        <strain evidence="5">KCTC 12368</strain>
    </source>
</reference>
<reference evidence="5" key="2">
    <citation type="submission" date="2020-09" db="EMBL/GenBank/DDBJ databases">
        <authorList>
            <person name="Sun Q."/>
            <person name="Kim S."/>
        </authorList>
    </citation>
    <scope>NUCLEOTIDE SEQUENCE</scope>
    <source>
        <strain evidence="5">KCTC 12368</strain>
    </source>
</reference>
<dbReference type="AlphaFoldDB" id="A0A918UVL9"/>
<evidence type="ECO:0000313" key="6">
    <source>
        <dbReference type="Proteomes" id="UP000619457"/>
    </source>
</evidence>
<dbReference type="Proteomes" id="UP000619457">
    <property type="component" value="Unassembled WGS sequence"/>
</dbReference>
<dbReference type="GO" id="GO:0004674">
    <property type="term" value="F:protein serine/threonine kinase activity"/>
    <property type="evidence" value="ECO:0007669"/>
    <property type="project" value="UniProtKB-KW"/>
</dbReference>
<evidence type="ECO:0000256" key="3">
    <source>
        <dbReference type="ARBA" id="ARBA00022741"/>
    </source>
</evidence>
<keyword evidence="4" id="KW-0418">Kinase</keyword>
<dbReference type="GO" id="GO:0005524">
    <property type="term" value="F:ATP binding"/>
    <property type="evidence" value="ECO:0007669"/>
    <property type="project" value="InterPro"/>
</dbReference>
<dbReference type="NCBIfam" id="NF003742">
    <property type="entry name" value="PRK05339.1"/>
    <property type="match status" value="1"/>
</dbReference>
<organism evidence="5 6">
    <name type="scientific">Echinicola pacifica</name>
    <dbReference type="NCBI Taxonomy" id="346377"/>
    <lineage>
        <taxon>Bacteria</taxon>
        <taxon>Pseudomonadati</taxon>
        <taxon>Bacteroidota</taxon>
        <taxon>Cytophagia</taxon>
        <taxon>Cytophagales</taxon>
        <taxon>Cyclobacteriaceae</taxon>
        <taxon>Echinicola</taxon>
    </lineage>
</organism>
<keyword evidence="2" id="KW-0808">Transferase</keyword>
<proteinExistence type="predicted"/>
<evidence type="ECO:0000256" key="4">
    <source>
        <dbReference type="ARBA" id="ARBA00022777"/>
    </source>
</evidence>
<evidence type="ECO:0000256" key="1">
    <source>
        <dbReference type="ARBA" id="ARBA00022527"/>
    </source>
</evidence>
<comment type="caution">
    <text evidence="5">The sequence shown here is derived from an EMBL/GenBank/DDBJ whole genome shotgun (WGS) entry which is preliminary data.</text>
</comment>
<keyword evidence="6" id="KW-1185">Reference proteome</keyword>
<gene>
    <name evidence="5" type="ORF">GCM10007049_33480</name>
</gene>
<keyword evidence="3" id="KW-0547">Nucleotide-binding</keyword>
<dbReference type="PANTHER" id="PTHR31756:SF3">
    <property type="entry name" value="PYRUVATE, PHOSPHATE DIKINASE REGULATORY PROTEIN 1, CHLOROPLASTIC"/>
    <property type="match status" value="1"/>
</dbReference>
<dbReference type="RefSeq" id="WP_018475775.1">
    <property type="nucleotide sequence ID" value="NZ_BMWX01000007.1"/>
</dbReference>
<evidence type="ECO:0000313" key="5">
    <source>
        <dbReference type="EMBL" id="GGZ37563.1"/>
    </source>
</evidence>
<sequence>MSKYTIYIASDSMSFLGLESLVKLAASRFTEREYEVVKIPNVMSAAKALETVLEAKDNQPSIVVFNTSLIEVRDAFIMNGLKYRVQFLDVLAPMVKALGNVLKMPPVYQPSYSWQLDEKYFEKINAIEFAINNDDGRSLASLQKADIVLIGVSRTSKTPLSIYLAYHNYLVVNIPLVSVHSIPAHIFKISPKKIIGLTIHPDRLSQIRTERNTNMGVAGDSAYADMHQILEELELADSLMKKLGCPIIDVSNKAVEETAEIIMKLTTNQTIRSYE</sequence>
<dbReference type="PANTHER" id="PTHR31756">
    <property type="entry name" value="PYRUVATE, PHOSPHATE DIKINASE REGULATORY PROTEIN 1, CHLOROPLASTIC"/>
    <property type="match status" value="1"/>
</dbReference>
<dbReference type="EMBL" id="BMWX01000007">
    <property type="protein sequence ID" value="GGZ37563.1"/>
    <property type="molecule type" value="Genomic_DNA"/>
</dbReference>
<name>A0A918UVL9_9BACT</name>
<evidence type="ECO:0000256" key="2">
    <source>
        <dbReference type="ARBA" id="ARBA00022679"/>
    </source>
</evidence>
<accession>A0A918UVL9</accession>
<protein>
    <submittedName>
        <fullName evidence="5">Phosphoenolpyruvate synthase regulatory protein</fullName>
    </submittedName>
</protein>